<dbReference type="Gene3D" id="3.40.390.10">
    <property type="entry name" value="Collagenase (Catalytic Domain)"/>
    <property type="match status" value="1"/>
</dbReference>
<dbReference type="CDD" id="cd11007">
    <property type="entry name" value="M35_like_1"/>
    <property type="match status" value="1"/>
</dbReference>
<sequence length="213" mass="24042">MTREFFPVHASMTNIVEDSSVDVYVNTARICSNMSNAEFRALVMKLRDEAVRLIDLRMIGLATVWTRERERVQTWFGKADEDTRQILLHGLPRLQVALKELQPHKIVRFDDDLNIYLSCTPAPVDPNVAASVCKPDSSKRVVAIYPSFCTLPDTNSTKDSKLKTLIHECTHYIDTFDSADAMYGSGTGLSIWAQRRPDQTINNADNIACYIAN</sequence>
<reference evidence="2 3" key="1">
    <citation type="journal article" date="2024" name="Chem. Sci.">
        <title>Discovery of megapolipeptins by genome mining of a Burkholderiales bacteria collection.</title>
        <authorList>
            <person name="Paulo B.S."/>
            <person name="Recchia M.J.J."/>
            <person name="Lee S."/>
            <person name="Fergusson C.H."/>
            <person name="Romanowski S.B."/>
            <person name="Hernandez A."/>
            <person name="Krull N."/>
            <person name="Liu D.Y."/>
            <person name="Cavanagh H."/>
            <person name="Bos A."/>
            <person name="Gray C.A."/>
            <person name="Murphy B.T."/>
            <person name="Linington R.G."/>
            <person name="Eustaquio A.S."/>
        </authorList>
    </citation>
    <scope>NUCLEOTIDE SEQUENCE [LARGE SCALE GENOMIC DNA]</scope>
    <source>
        <strain evidence="2 3">RL17-374-BIF-D</strain>
    </source>
</reference>
<dbReference type="RefSeq" id="WP_250485090.1">
    <property type="nucleotide sequence ID" value="NZ_JAQQDB010000020.1"/>
</dbReference>
<evidence type="ECO:0000313" key="3">
    <source>
        <dbReference type="Proteomes" id="UP001629462"/>
    </source>
</evidence>
<feature type="domain" description="Lysine-specific metallo-endopeptidase" evidence="1">
    <location>
        <begin position="60"/>
        <end position="212"/>
    </location>
</feature>
<dbReference type="InterPro" id="IPR034108">
    <property type="entry name" value="Pept_M35-like_proteobacteria"/>
</dbReference>
<evidence type="ECO:0000313" key="2">
    <source>
        <dbReference type="EMBL" id="MFM0520003.1"/>
    </source>
</evidence>
<dbReference type="Proteomes" id="UP001629462">
    <property type="component" value="Unassembled WGS sequence"/>
</dbReference>
<comment type="caution">
    <text evidence="2">The sequence shown here is derived from an EMBL/GenBank/DDBJ whole genome shotgun (WGS) entry which is preliminary data.</text>
</comment>
<keyword evidence="2" id="KW-0378">Hydrolase</keyword>
<proteinExistence type="predicted"/>
<accession>A0ABW9CP78</accession>
<keyword evidence="3" id="KW-1185">Reference proteome</keyword>
<dbReference type="SMART" id="SM01351">
    <property type="entry name" value="Aspzincin_M35"/>
    <property type="match status" value="1"/>
</dbReference>
<dbReference type="Pfam" id="PF14521">
    <property type="entry name" value="Aspzincin_M35"/>
    <property type="match status" value="1"/>
</dbReference>
<dbReference type="GO" id="GO:0016787">
    <property type="term" value="F:hydrolase activity"/>
    <property type="evidence" value="ECO:0007669"/>
    <property type="project" value="UniProtKB-KW"/>
</dbReference>
<protein>
    <submittedName>
        <fullName evidence="2">M35 family metallo-endopeptidase</fullName>
        <ecNumber evidence="2">3.4.24.-</ecNumber>
    </submittedName>
</protein>
<organism evidence="2 3">
    <name type="scientific">Caballeronia jiangsuensis</name>
    <dbReference type="NCBI Taxonomy" id="1458357"/>
    <lineage>
        <taxon>Bacteria</taxon>
        <taxon>Pseudomonadati</taxon>
        <taxon>Pseudomonadota</taxon>
        <taxon>Betaproteobacteria</taxon>
        <taxon>Burkholderiales</taxon>
        <taxon>Burkholderiaceae</taxon>
        <taxon>Caballeronia</taxon>
    </lineage>
</organism>
<dbReference type="SUPFAM" id="SSF55486">
    <property type="entry name" value="Metalloproteases ('zincins'), catalytic domain"/>
    <property type="match status" value="1"/>
</dbReference>
<name>A0ABW9CP78_9BURK</name>
<dbReference type="EMBL" id="JAQQDB010000020">
    <property type="protein sequence ID" value="MFM0520003.1"/>
    <property type="molecule type" value="Genomic_DNA"/>
</dbReference>
<dbReference type="InterPro" id="IPR029463">
    <property type="entry name" value="Lys_MEP"/>
</dbReference>
<dbReference type="EC" id="3.4.24.-" evidence="2"/>
<evidence type="ECO:0000259" key="1">
    <source>
        <dbReference type="SMART" id="SM01351"/>
    </source>
</evidence>
<gene>
    <name evidence="2" type="ORF">PQR08_21455</name>
</gene>
<dbReference type="InterPro" id="IPR024079">
    <property type="entry name" value="MetalloPept_cat_dom_sf"/>
</dbReference>